<dbReference type="PRINTS" id="PR00503">
    <property type="entry name" value="BROMODOMAIN"/>
</dbReference>
<feature type="domain" description="Bromo" evidence="10">
    <location>
        <begin position="196"/>
        <end position="266"/>
    </location>
</feature>
<dbReference type="Gene3D" id="1.20.920.10">
    <property type="entry name" value="Bromodomain-like"/>
    <property type="match status" value="4"/>
</dbReference>
<keyword evidence="12" id="KW-1185">Reference proteome</keyword>
<dbReference type="CTD" id="20243396"/>
<feature type="domain" description="Bromo" evidence="10">
    <location>
        <begin position="57"/>
        <end position="127"/>
    </location>
</feature>
<dbReference type="InterPro" id="IPR036427">
    <property type="entry name" value="Bromodomain-like_sf"/>
</dbReference>
<proteinExistence type="predicted"/>
<dbReference type="PANTHER" id="PTHR16062:SF19">
    <property type="entry name" value="PROTEIN POLYBROMO-1"/>
    <property type="match status" value="1"/>
</dbReference>
<evidence type="ECO:0000256" key="9">
    <source>
        <dbReference type="SAM" id="MobiDB-lite"/>
    </source>
</evidence>
<evidence type="ECO:0000256" key="4">
    <source>
        <dbReference type="ARBA" id="ARBA00023015"/>
    </source>
</evidence>
<dbReference type="STRING" id="225164.V4BP54"/>
<evidence type="ECO:0000256" key="1">
    <source>
        <dbReference type="ARBA" id="ARBA00004123"/>
    </source>
</evidence>
<evidence type="ECO:0000259" key="10">
    <source>
        <dbReference type="PROSITE" id="PS50014"/>
    </source>
</evidence>
<dbReference type="GeneID" id="20243396"/>
<protein>
    <recommendedName>
        <fullName evidence="10">Bromo domain-containing protein</fullName>
    </recommendedName>
</protein>
<dbReference type="Pfam" id="PF00439">
    <property type="entry name" value="Bromodomain"/>
    <property type="match status" value="4"/>
</dbReference>
<keyword evidence="4" id="KW-0805">Transcription regulation</keyword>
<dbReference type="InterPro" id="IPR001487">
    <property type="entry name" value="Bromodomain"/>
</dbReference>
<dbReference type="AlphaFoldDB" id="V4BP54"/>
<dbReference type="OMA" id="DMSTPIF"/>
<dbReference type="PROSITE" id="PS00633">
    <property type="entry name" value="BROMODOMAIN_1"/>
    <property type="match status" value="3"/>
</dbReference>
<feature type="region of interest" description="Disordered" evidence="9">
    <location>
        <begin position="1"/>
        <end position="25"/>
    </location>
</feature>
<sequence>MPAKRKRSLAPGADGKVDEREESPAPVVKKRKKILHYDPVEICQELYDIIRNHKTEDSRLLCETFIRAPKRRTAADYYEVVTTPIDLLKIQQKLKTEEYDDIDQLTSDVELLVKNAKAYYKKDSQEYNDAEELYNLYDTSRNDLLAEAFGVGEAEDTKNEEAMDEEDDKLEDKEEEKADADDLEALFGVVVTAREDDRDLSLIFQLLPAASRYPDYYEVIKDPIDLRMIGQKIQNNEYKTLADLEKDLLLMLKNAKTFNTPKSQIYKDSMTLRKLIIAKRHELEHKQKVTSKSERLNLRTREKCPIQKMSAICAQLTYPSDDESDIGTVDMNTSQIDYDSEADTTVSDDENPQWALYNTIRNYQTVDGDLSLPFLKLPNKRIYRDYYEEIKRPISLFQIRKKLKQRQYSSLSELASDMNLMFENAKRYNMAQSRLYKDAVILQKAMMERKRELDKFDVKVGFHFINLTEGCYCGQRSRRPLTFHQIKGNLTRGRYKRLDRFQEDMFQVFDRARRLSRTDSQLYEDAVEMQMLFMKTRDELCKNGEMVLTPALSFMERHLQLQVEAEKKAKIPHEQKEDEEKKKTQEIEDKDDDKV</sequence>
<evidence type="ECO:0000256" key="3">
    <source>
        <dbReference type="ARBA" id="ARBA00022853"/>
    </source>
</evidence>
<accession>V4BP54</accession>
<feature type="domain" description="Bromo" evidence="10">
    <location>
        <begin position="366"/>
        <end position="436"/>
    </location>
</feature>
<evidence type="ECO:0000313" key="12">
    <source>
        <dbReference type="Proteomes" id="UP000030746"/>
    </source>
</evidence>
<evidence type="ECO:0000256" key="5">
    <source>
        <dbReference type="ARBA" id="ARBA00023117"/>
    </source>
</evidence>
<comment type="subcellular location">
    <subcellularLocation>
        <location evidence="1">Nucleus</location>
    </subcellularLocation>
</comment>
<feature type="region of interest" description="Disordered" evidence="9">
    <location>
        <begin position="155"/>
        <end position="177"/>
    </location>
</feature>
<keyword evidence="5 8" id="KW-0103">Bromodomain</keyword>
<evidence type="ECO:0000256" key="2">
    <source>
        <dbReference type="ARBA" id="ARBA00022737"/>
    </source>
</evidence>
<gene>
    <name evidence="11" type="ORF">LOTGIDRAFT_175808</name>
</gene>
<evidence type="ECO:0000256" key="6">
    <source>
        <dbReference type="ARBA" id="ARBA00023163"/>
    </source>
</evidence>
<dbReference type="EMBL" id="KB202355">
    <property type="protein sequence ID" value="ESO90734.1"/>
    <property type="molecule type" value="Genomic_DNA"/>
</dbReference>
<dbReference type="PROSITE" id="PS50014">
    <property type="entry name" value="BROMODOMAIN_2"/>
    <property type="match status" value="3"/>
</dbReference>
<dbReference type="KEGG" id="lgi:LOTGIDRAFT_175808"/>
<dbReference type="SUPFAM" id="SSF47370">
    <property type="entry name" value="Bromodomain"/>
    <property type="match status" value="4"/>
</dbReference>
<dbReference type="GO" id="GO:0003682">
    <property type="term" value="F:chromatin binding"/>
    <property type="evidence" value="ECO:0007669"/>
    <property type="project" value="TreeGrafter"/>
</dbReference>
<dbReference type="RefSeq" id="XP_009058576.1">
    <property type="nucleotide sequence ID" value="XM_009060328.1"/>
</dbReference>
<feature type="region of interest" description="Disordered" evidence="9">
    <location>
        <begin position="565"/>
        <end position="595"/>
    </location>
</feature>
<keyword evidence="7" id="KW-0539">Nucleus</keyword>
<evidence type="ECO:0000256" key="8">
    <source>
        <dbReference type="PROSITE-ProRule" id="PRU00035"/>
    </source>
</evidence>
<keyword evidence="3" id="KW-0156">Chromatin regulator</keyword>
<keyword evidence="6" id="KW-0804">Transcription</keyword>
<evidence type="ECO:0000256" key="7">
    <source>
        <dbReference type="ARBA" id="ARBA00023242"/>
    </source>
</evidence>
<dbReference type="HOGENOM" id="CLU_032428_0_0_1"/>
<dbReference type="OrthoDB" id="10009055at2759"/>
<dbReference type="InterPro" id="IPR037382">
    <property type="entry name" value="Rsc/polybromo"/>
</dbReference>
<evidence type="ECO:0000313" key="11">
    <source>
        <dbReference type="EMBL" id="ESO90734.1"/>
    </source>
</evidence>
<reference evidence="11 12" key="1">
    <citation type="journal article" date="2013" name="Nature">
        <title>Insights into bilaterian evolution from three spiralian genomes.</title>
        <authorList>
            <person name="Simakov O."/>
            <person name="Marletaz F."/>
            <person name="Cho S.J."/>
            <person name="Edsinger-Gonzales E."/>
            <person name="Havlak P."/>
            <person name="Hellsten U."/>
            <person name="Kuo D.H."/>
            <person name="Larsson T."/>
            <person name="Lv J."/>
            <person name="Arendt D."/>
            <person name="Savage R."/>
            <person name="Osoegawa K."/>
            <person name="de Jong P."/>
            <person name="Grimwood J."/>
            <person name="Chapman J.A."/>
            <person name="Shapiro H."/>
            <person name="Aerts A."/>
            <person name="Otillar R.P."/>
            <person name="Terry A.Y."/>
            <person name="Boore J.L."/>
            <person name="Grigoriev I.V."/>
            <person name="Lindberg D.R."/>
            <person name="Seaver E.C."/>
            <person name="Weisblat D.A."/>
            <person name="Putnam N.H."/>
            <person name="Rokhsar D.S."/>
        </authorList>
    </citation>
    <scope>NUCLEOTIDE SEQUENCE [LARGE SCALE GENOMIC DNA]</scope>
</reference>
<dbReference type="InterPro" id="IPR018359">
    <property type="entry name" value="Bromodomain_CS"/>
</dbReference>
<name>V4BP54_LOTGI</name>
<organism evidence="11 12">
    <name type="scientific">Lottia gigantea</name>
    <name type="common">Giant owl limpet</name>
    <dbReference type="NCBI Taxonomy" id="225164"/>
    <lineage>
        <taxon>Eukaryota</taxon>
        <taxon>Metazoa</taxon>
        <taxon>Spiralia</taxon>
        <taxon>Lophotrochozoa</taxon>
        <taxon>Mollusca</taxon>
        <taxon>Gastropoda</taxon>
        <taxon>Patellogastropoda</taxon>
        <taxon>Lottioidea</taxon>
        <taxon>Lottiidae</taxon>
        <taxon>Lottia</taxon>
    </lineage>
</organism>
<dbReference type="Proteomes" id="UP000030746">
    <property type="component" value="Unassembled WGS sequence"/>
</dbReference>
<keyword evidence="2" id="KW-0677">Repeat</keyword>
<dbReference type="SMART" id="SM00297">
    <property type="entry name" value="BROMO"/>
    <property type="match status" value="4"/>
</dbReference>
<dbReference type="GO" id="GO:0016586">
    <property type="term" value="C:RSC-type complex"/>
    <property type="evidence" value="ECO:0007669"/>
    <property type="project" value="InterPro"/>
</dbReference>
<dbReference type="GO" id="GO:0006368">
    <property type="term" value="P:transcription elongation by RNA polymerase II"/>
    <property type="evidence" value="ECO:0007669"/>
    <property type="project" value="TreeGrafter"/>
</dbReference>
<dbReference type="GO" id="GO:0006338">
    <property type="term" value="P:chromatin remodeling"/>
    <property type="evidence" value="ECO:0007669"/>
    <property type="project" value="InterPro"/>
</dbReference>
<dbReference type="PANTHER" id="PTHR16062">
    <property type="entry name" value="SWI/SNF-RELATED"/>
    <property type="match status" value="1"/>
</dbReference>